<dbReference type="CDD" id="cd00567">
    <property type="entry name" value="ACAD"/>
    <property type="match status" value="1"/>
</dbReference>
<dbReference type="GO" id="GO:0003995">
    <property type="term" value="F:acyl-CoA dehydrogenase activity"/>
    <property type="evidence" value="ECO:0007669"/>
    <property type="project" value="TreeGrafter"/>
</dbReference>
<accession>X8AE62</accession>
<dbReference type="AlphaFoldDB" id="X8AE62"/>
<dbReference type="FunFam" id="1.20.140.10:FF:000019">
    <property type="entry name" value="Acyl-CoA dehydrogenase"/>
    <property type="match status" value="1"/>
</dbReference>
<reference evidence="7" key="1">
    <citation type="submission" date="2014-01" db="EMBL/GenBank/DDBJ databases">
        <authorList>
            <person name="Brown-Elliot B."/>
            <person name="Wallace R."/>
            <person name="Lenaerts A."/>
            <person name="Ordway D."/>
            <person name="DeGroote M.A."/>
            <person name="Parker T."/>
            <person name="Sizemore C."/>
            <person name="Tallon L.J."/>
            <person name="Sadzewicz L.K."/>
            <person name="Sengamalay N."/>
            <person name="Fraser C.M."/>
            <person name="Hine E."/>
            <person name="Shefchek K.A."/>
            <person name="Das S.P."/>
            <person name="Tettelin H."/>
        </authorList>
    </citation>
    <scope>NUCLEOTIDE SEQUENCE [LARGE SCALE GENOMIC DNA]</scope>
    <source>
        <strain evidence="7">4042</strain>
    </source>
</reference>
<gene>
    <name evidence="7" type="ORF">I553_4479</name>
</gene>
<evidence type="ECO:0000259" key="6">
    <source>
        <dbReference type="Pfam" id="PF00441"/>
    </source>
</evidence>
<dbReference type="InterPro" id="IPR009075">
    <property type="entry name" value="AcylCo_DH/oxidase_C"/>
</dbReference>
<feature type="region of interest" description="Disordered" evidence="5">
    <location>
        <begin position="1"/>
        <end position="25"/>
    </location>
</feature>
<dbReference type="SUPFAM" id="SSF47203">
    <property type="entry name" value="Acyl-CoA dehydrogenase C-terminal domain-like"/>
    <property type="match status" value="1"/>
</dbReference>
<dbReference type="GO" id="GO:0033539">
    <property type="term" value="P:fatty acid beta-oxidation using acyl-CoA dehydrogenase"/>
    <property type="evidence" value="ECO:0007669"/>
    <property type="project" value="TreeGrafter"/>
</dbReference>
<comment type="similarity">
    <text evidence="1">Belongs to the acyl-CoA dehydrogenase family.</text>
</comment>
<dbReference type="PANTHER" id="PTHR48083:SF31">
    <property type="entry name" value="ACYL-COA DEHYDROGENASE FADE10-RELATED"/>
    <property type="match status" value="1"/>
</dbReference>
<dbReference type="PATRIC" id="fig|1299334.3.peg.6157"/>
<evidence type="ECO:0000256" key="4">
    <source>
        <dbReference type="ARBA" id="ARBA00023002"/>
    </source>
</evidence>
<keyword evidence="3" id="KW-0274">FAD</keyword>
<sequence>MDHQRHGCRPAGRHGRVPKSDGHRGGISAFVVEADSPGITVERRNKFMGLRGIENGVTRLHKVRVPRENLIGREGDGLKVALTTLNAGRLSIPAMASGSAKWSLKIAREWSRERVQWGKPIGKHAAVAGKISFIAATCYALEAVLELSGQMADEGRNDIRIEAALAKLWSSEMACVIADELVQIRGGRGYETAESLAARGERAVPVEQAVRDLRINRIFEGSSEIMRLLIAREAVDAHLTAAGDLANPKADFRQKAKAAAGASGFYAKWLPQLVFGEGQLPTSYREFGRLATHLRFVERSARKLARNTFYGMARWQAALEQKQGFLGRIVDIGAELFAMSAACVRAEAQRVADPVQGEQAYELADTFCQQATLRAEALFDALWTNTDSTDVAVASDVLEGRYVWLEEGILDQSEGTGPWIASWEPGPSTEANVARRFLTAPER</sequence>
<dbReference type="SUPFAM" id="SSF56645">
    <property type="entry name" value="Acyl-CoA dehydrogenase NM domain-like"/>
    <property type="match status" value="1"/>
</dbReference>
<organism evidence="7">
    <name type="scientific">Mycobacterium xenopi 4042</name>
    <dbReference type="NCBI Taxonomy" id="1299334"/>
    <lineage>
        <taxon>Bacteria</taxon>
        <taxon>Bacillati</taxon>
        <taxon>Actinomycetota</taxon>
        <taxon>Actinomycetes</taxon>
        <taxon>Mycobacteriales</taxon>
        <taxon>Mycobacteriaceae</taxon>
        <taxon>Mycobacterium</taxon>
    </lineage>
</organism>
<dbReference type="InterPro" id="IPR050741">
    <property type="entry name" value="Acyl-CoA_dehydrogenase"/>
</dbReference>
<keyword evidence="2" id="KW-0285">Flavoprotein</keyword>
<dbReference type="PANTHER" id="PTHR48083">
    <property type="entry name" value="MEDIUM-CHAIN SPECIFIC ACYL-COA DEHYDROGENASE, MITOCHONDRIAL-RELATED"/>
    <property type="match status" value="1"/>
</dbReference>
<comment type="caution">
    <text evidence="7">The sequence shown here is derived from an EMBL/GenBank/DDBJ whole genome shotgun (WGS) entry which is preliminary data.</text>
</comment>
<dbReference type="EMBL" id="JAOB01000060">
    <property type="protein sequence ID" value="EUA30222.1"/>
    <property type="molecule type" value="Genomic_DNA"/>
</dbReference>
<dbReference type="Gene3D" id="1.20.140.10">
    <property type="entry name" value="Butyryl-CoA Dehydrogenase, subunit A, domain 3"/>
    <property type="match status" value="2"/>
</dbReference>
<evidence type="ECO:0000256" key="5">
    <source>
        <dbReference type="SAM" id="MobiDB-lite"/>
    </source>
</evidence>
<dbReference type="InterPro" id="IPR046373">
    <property type="entry name" value="Acyl-CoA_Oxase/DH_mid-dom_sf"/>
</dbReference>
<name>X8AE62_MYCXE</name>
<dbReference type="InterPro" id="IPR009100">
    <property type="entry name" value="AcylCoA_DH/oxidase_NM_dom_sf"/>
</dbReference>
<feature type="domain" description="Acyl-CoA dehydrogenase/oxidase C-terminal" evidence="6">
    <location>
        <begin position="75"/>
        <end position="233"/>
    </location>
</feature>
<feature type="compositionally biased region" description="Basic residues" evidence="5">
    <location>
        <begin position="1"/>
        <end position="17"/>
    </location>
</feature>
<proteinExistence type="inferred from homology"/>
<keyword evidence="4" id="KW-0560">Oxidoreductase</keyword>
<dbReference type="GO" id="GO:0005737">
    <property type="term" value="C:cytoplasm"/>
    <property type="evidence" value="ECO:0007669"/>
    <property type="project" value="TreeGrafter"/>
</dbReference>
<evidence type="ECO:0000256" key="2">
    <source>
        <dbReference type="ARBA" id="ARBA00022630"/>
    </source>
</evidence>
<dbReference type="InterPro" id="IPR036250">
    <property type="entry name" value="AcylCo_DH-like_C"/>
</dbReference>
<evidence type="ECO:0000256" key="1">
    <source>
        <dbReference type="ARBA" id="ARBA00009347"/>
    </source>
</evidence>
<evidence type="ECO:0000256" key="3">
    <source>
        <dbReference type="ARBA" id="ARBA00022827"/>
    </source>
</evidence>
<dbReference type="Pfam" id="PF00441">
    <property type="entry name" value="Acyl-CoA_dh_1"/>
    <property type="match status" value="1"/>
</dbReference>
<dbReference type="Gene3D" id="2.40.110.10">
    <property type="entry name" value="Butyryl-CoA Dehydrogenase, subunit A, domain 2"/>
    <property type="match status" value="1"/>
</dbReference>
<protein>
    <submittedName>
        <fullName evidence="7">Acyl-CoA dehydrogenase, C-terminal domain protein</fullName>
    </submittedName>
</protein>
<evidence type="ECO:0000313" key="7">
    <source>
        <dbReference type="EMBL" id="EUA30222.1"/>
    </source>
</evidence>